<evidence type="ECO:0000256" key="1">
    <source>
        <dbReference type="ARBA" id="ARBA00022729"/>
    </source>
</evidence>
<dbReference type="NCBIfam" id="TIGR04183">
    <property type="entry name" value="Por_Secre_tail"/>
    <property type="match status" value="1"/>
</dbReference>
<organism evidence="4 6">
    <name type="scientific">Polaribacter sejongensis</name>
    <dbReference type="NCBI Taxonomy" id="985043"/>
    <lineage>
        <taxon>Bacteria</taxon>
        <taxon>Pseudomonadati</taxon>
        <taxon>Bacteroidota</taxon>
        <taxon>Flavobacteriia</taxon>
        <taxon>Flavobacteriales</taxon>
        <taxon>Flavobacteriaceae</taxon>
    </lineage>
</organism>
<keyword evidence="5" id="KW-1185">Reference proteome</keyword>
<dbReference type="RefSeq" id="WP_208889475.1">
    <property type="nucleotide sequence ID" value="NZ_CP019336.1"/>
</dbReference>
<sequence length="350" mass="37966">MRIKLFLTVLFTTLLSFGQDLSKLPVYEGFDYTEGTTLLDSDAKTGQGAWTENDYGSTKNPSVIASPFTSYAGLPAFTGNAIQIKGGTNDPLLYFEPVTEDDGVNLYASCIIKVTDMTSLSGTAKDYFFTLSGSGTGGYGAALYFSQIDATTFNLGINESNTSGEATIYTGATFTENVDEIFVVIKYEFNKDGNSVAHLFVNPTINGTTEPSATSDTSSITLENESNKSSFTALKINANSNSKTPAMAIDEIRIGTSWADVTTSSTLNIPQKELVNFNVYPNPANNYINIDSKKEKIASVDIINVLGKRVLSQKSIINNRLDISSLKKGIYIMKVKSIENNTITKRLIIN</sequence>
<feature type="domain" description="Secretion system C-terminal sorting" evidence="2">
    <location>
        <begin position="279"/>
        <end position="349"/>
    </location>
</feature>
<dbReference type="Proteomes" id="UP001228636">
    <property type="component" value="Unassembled WGS sequence"/>
</dbReference>
<evidence type="ECO:0000313" key="6">
    <source>
        <dbReference type="Proteomes" id="UP001228636"/>
    </source>
</evidence>
<dbReference type="InterPro" id="IPR026444">
    <property type="entry name" value="Secre_tail"/>
</dbReference>
<evidence type="ECO:0000313" key="3">
    <source>
        <dbReference type="EMBL" id="AUC23441.1"/>
    </source>
</evidence>
<accession>A0AAJ1VGR4</accession>
<keyword evidence="1" id="KW-0732">Signal</keyword>
<gene>
    <name evidence="3" type="ORF">BTO15_15615</name>
    <name evidence="4" type="ORF">QWY81_08780</name>
</gene>
<dbReference type="Pfam" id="PF18962">
    <property type="entry name" value="Por_Secre_tail"/>
    <property type="match status" value="1"/>
</dbReference>
<evidence type="ECO:0000259" key="2">
    <source>
        <dbReference type="Pfam" id="PF18962"/>
    </source>
</evidence>
<dbReference type="EMBL" id="JAUFQH010000006">
    <property type="protein sequence ID" value="MDN3619544.1"/>
    <property type="molecule type" value="Genomic_DNA"/>
</dbReference>
<dbReference type="EMBL" id="CP019336">
    <property type="protein sequence ID" value="AUC23441.1"/>
    <property type="molecule type" value="Genomic_DNA"/>
</dbReference>
<reference evidence="3 5" key="2">
    <citation type="submission" date="2017-02" db="EMBL/GenBank/DDBJ databases">
        <title>Trade-off between light-utilization and light-protection in marine flavobacteria.</title>
        <authorList>
            <person name="Kumagai Y."/>
            <person name="Yoshizawa S."/>
            <person name="Kogure K."/>
            <person name="Iwasaki W."/>
        </authorList>
    </citation>
    <scope>NUCLEOTIDE SEQUENCE [LARGE SCALE GENOMIC DNA]</scope>
    <source>
        <strain evidence="3 5">KCTC 23670</strain>
    </source>
</reference>
<reference evidence="4" key="3">
    <citation type="submission" date="2023-06" db="EMBL/GenBank/DDBJ databases">
        <authorList>
            <person name="Lucena T."/>
            <person name="Sun Q."/>
        </authorList>
    </citation>
    <scope>NUCLEOTIDE SEQUENCE</scope>
    <source>
        <strain evidence="4">CECT 8670</strain>
    </source>
</reference>
<dbReference type="Proteomes" id="UP000232721">
    <property type="component" value="Chromosome"/>
</dbReference>
<evidence type="ECO:0000313" key="5">
    <source>
        <dbReference type="Proteomes" id="UP000232721"/>
    </source>
</evidence>
<reference evidence="4 6" key="1">
    <citation type="journal article" date="2014" name="Int. J. Syst. Evol. Microbiol.">
        <title>Complete genome sequence of Corynebacterium casei LMG S-19264T (=DSM 44701T), isolated from a smear-ripened cheese.</title>
        <authorList>
            <consortium name="US DOE Joint Genome Institute (JGI-PGF)"/>
            <person name="Walter F."/>
            <person name="Albersmeier A."/>
            <person name="Kalinowski J."/>
            <person name="Ruckert C."/>
        </authorList>
    </citation>
    <scope>NUCLEOTIDE SEQUENCE [LARGE SCALE GENOMIC DNA]</scope>
    <source>
        <strain evidence="4 6">CECT 8670</strain>
    </source>
</reference>
<evidence type="ECO:0000313" key="4">
    <source>
        <dbReference type="EMBL" id="MDN3619544.1"/>
    </source>
</evidence>
<dbReference type="AlphaFoldDB" id="A0AAJ1VGR4"/>
<name>A0AAJ1VGR4_9FLAO</name>
<proteinExistence type="predicted"/>
<protein>
    <submittedName>
        <fullName evidence="4">T9SS type A sorting domain-containing protein</fullName>
    </submittedName>
</protein>